<dbReference type="PANTHER" id="PTHR47797">
    <property type="entry name" value="DEHYDROGENASE, PUTATIVE (AFU_ORTHOLOGUE AFUA_8G05805)-RELATED"/>
    <property type="match status" value="1"/>
</dbReference>
<dbReference type="SUPFAM" id="SSF49344">
    <property type="entry name" value="CBD9-like"/>
    <property type="match status" value="1"/>
</dbReference>
<feature type="domain" description="Cellobiose dehydrogenase-like cytochrome" evidence="2">
    <location>
        <begin position="31"/>
        <end position="207"/>
    </location>
</feature>
<name>A0ABQ9T4E3_9PEZI</name>
<dbReference type="GeneID" id="85368796"/>
<feature type="region of interest" description="Disordered" evidence="1">
    <location>
        <begin position="234"/>
        <end position="262"/>
    </location>
</feature>
<evidence type="ECO:0000259" key="3">
    <source>
        <dbReference type="Pfam" id="PF22807"/>
    </source>
</evidence>
<dbReference type="SUPFAM" id="SSF50952">
    <property type="entry name" value="Soluble quinoprotein glucose dehydrogenase"/>
    <property type="match status" value="1"/>
</dbReference>
<dbReference type="PANTHER" id="PTHR47797:SF5">
    <property type="entry name" value="CELLOBIOSE DEHYDROGENASE CYTOCHROME DOMAIN-CONTAINING PROTEIN"/>
    <property type="match status" value="1"/>
</dbReference>
<protein>
    <submittedName>
        <fullName evidence="4">Carbohydrate-binding cytochrome b562</fullName>
    </submittedName>
</protein>
<dbReference type="RefSeq" id="XP_060355754.1">
    <property type="nucleotide sequence ID" value="XM_060484897.1"/>
</dbReference>
<dbReference type="Pfam" id="PF16010">
    <property type="entry name" value="CDH-cyt"/>
    <property type="match status" value="1"/>
</dbReference>
<dbReference type="InterPro" id="IPR054539">
    <property type="entry name" value="Beta-prop_PDH"/>
</dbReference>
<evidence type="ECO:0000313" key="5">
    <source>
        <dbReference type="Proteomes" id="UP001241169"/>
    </source>
</evidence>
<reference evidence="4 5" key="1">
    <citation type="submission" date="2016-10" db="EMBL/GenBank/DDBJ databases">
        <title>The genome sequence of Colletotrichum fioriniae PJ7.</title>
        <authorList>
            <person name="Baroncelli R."/>
        </authorList>
    </citation>
    <scope>NUCLEOTIDE SEQUENCE [LARGE SCALE GENOMIC DNA]</scope>
    <source>
        <strain evidence="4 5">IMI 384185</strain>
    </source>
</reference>
<feature type="domain" description="Pyrroloquinoline quinone-dependent pyranose dehydrogenase beta-propeller" evidence="3">
    <location>
        <begin position="297"/>
        <end position="687"/>
    </location>
</feature>
<proteinExistence type="predicted"/>
<dbReference type="InterPro" id="IPR015920">
    <property type="entry name" value="Cellobiose_DH-like_cyt"/>
</dbReference>
<dbReference type="Pfam" id="PF22807">
    <property type="entry name" value="TrAA12"/>
    <property type="match status" value="1"/>
</dbReference>
<dbReference type="EMBL" id="MOPA01000001">
    <property type="protein sequence ID" value="KAK1546640.1"/>
    <property type="molecule type" value="Genomic_DNA"/>
</dbReference>
<keyword evidence="5" id="KW-1185">Reference proteome</keyword>
<evidence type="ECO:0000256" key="1">
    <source>
        <dbReference type="SAM" id="MobiDB-lite"/>
    </source>
</evidence>
<sequence length="688" mass="73646">MTSSFVATQVDMDEWVIAPNHLAIAQDQSTYCDSLGRCFASYTNAGGITYGIAIPEGPATGQPYEAIVQITAPIEVGWAALAWGGSMTYNPLTTVWVNGKDVVVSSRMAFGYFTPPPYEDAEYTVLPGTVVNDTHYSATALCRGCTYWAPYGNDPTSLDPNGENYLAFAYSGVPVYDPTANDTTFGIHERAGHWTHNFRPAQAVNFESWAAGNSEGEDPTRAVTKTTLLTTLSTSTLHSTTTPKTNVTRTGASLSSATATVSSPRSTSISSSIVYSAPVPPVPNSCSGVSAFRFGYQTASGWKAVKLAGSLTGPRGLVVDSEGNLLVVQSGKGVTAHTFGVDGCISSTKTLISNPSLNHGIGLTPDGKTLYVTSMTTAWSYVYDAKAQSVSAQTVVVKGMQQGGHPTRNLVIPPATPHLLVIQQGSYSNFDYESLNKAVARAVVKVFDMRSVPSGGYTYASQGWFLGWGLRNEVALAADGNNAIWGVENSGDDFARTDNGQSYDIHNDNPAEELNFLGDPSQPNEQWYGYPTCFTVWEPSVIKDKTFKVGQQFVVAPNSTFNDDTCTQRSVAPRLSIQAHSAPIGAVFDSAFQNLYVTLHGSWNRSPATGFKVSVVPFTQLTYGVYAPVAAPDSKTGYTDVFWSTNVGSCTGSTCFRPSGIVFDKEFSRLFVASDNTAEGELFMLVKS</sequence>
<evidence type="ECO:0000313" key="4">
    <source>
        <dbReference type="EMBL" id="KAK1546640.1"/>
    </source>
</evidence>
<dbReference type="Gene3D" id="2.120.10.30">
    <property type="entry name" value="TolB, C-terminal domain"/>
    <property type="match status" value="1"/>
</dbReference>
<dbReference type="Proteomes" id="UP001241169">
    <property type="component" value="Unassembled WGS sequence"/>
</dbReference>
<dbReference type="CDD" id="cd09630">
    <property type="entry name" value="CDH_like_cytochrome"/>
    <property type="match status" value="1"/>
</dbReference>
<dbReference type="InterPro" id="IPR011041">
    <property type="entry name" value="Quinoprot_gluc/sorb_DH_b-prop"/>
</dbReference>
<gene>
    <name evidence="4" type="ORF">CPAR01_00607</name>
</gene>
<comment type="caution">
    <text evidence="4">The sequence shown here is derived from an EMBL/GenBank/DDBJ whole genome shotgun (WGS) entry which is preliminary data.</text>
</comment>
<dbReference type="InterPro" id="IPR011042">
    <property type="entry name" value="6-blade_b-propeller_TolB-like"/>
</dbReference>
<dbReference type="Gene3D" id="2.60.40.1210">
    <property type="entry name" value="Cellobiose dehydrogenase, cytochrome domain"/>
    <property type="match status" value="1"/>
</dbReference>
<organism evidence="4 5">
    <name type="scientific">Colletotrichum paranaense</name>
    <dbReference type="NCBI Taxonomy" id="1914294"/>
    <lineage>
        <taxon>Eukaryota</taxon>
        <taxon>Fungi</taxon>
        <taxon>Dikarya</taxon>
        <taxon>Ascomycota</taxon>
        <taxon>Pezizomycotina</taxon>
        <taxon>Sordariomycetes</taxon>
        <taxon>Hypocreomycetidae</taxon>
        <taxon>Glomerellales</taxon>
        <taxon>Glomerellaceae</taxon>
        <taxon>Colletotrichum</taxon>
        <taxon>Colletotrichum acutatum species complex</taxon>
    </lineage>
</organism>
<evidence type="ECO:0000259" key="2">
    <source>
        <dbReference type="Pfam" id="PF16010"/>
    </source>
</evidence>
<accession>A0ABQ9T4E3</accession>